<dbReference type="AlphaFoldDB" id="A0A182TAV8"/>
<evidence type="ECO:0000256" key="1">
    <source>
        <dbReference type="ARBA" id="ARBA00022723"/>
    </source>
</evidence>
<dbReference type="SUPFAM" id="SSF63748">
    <property type="entry name" value="Tudor/PWWP/MBT"/>
    <property type="match status" value="1"/>
</dbReference>
<dbReference type="PROSITE" id="PS50812">
    <property type="entry name" value="PWWP"/>
    <property type="match status" value="1"/>
</dbReference>
<feature type="region of interest" description="Disordered" evidence="5">
    <location>
        <begin position="301"/>
        <end position="330"/>
    </location>
</feature>
<dbReference type="PANTHER" id="PTHR46453">
    <property type="entry name" value="PROTEIN KINASE C-BINDING PROTEIN 1"/>
    <property type="match status" value="1"/>
</dbReference>
<feature type="compositionally biased region" description="Polar residues" evidence="5">
    <location>
        <begin position="666"/>
        <end position="675"/>
    </location>
</feature>
<evidence type="ECO:0000313" key="7">
    <source>
        <dbReference type="EnsemblMetazoa" id="AMAM023142-PA"/>
    </source>
</evidence>
<dbReference type="EnsemblMetazoa" id="AMAM023142-RA">
    <property type="protein sequence ID" value="AMAM023142-PA"/>
    <property type="gene ID" value="AMAM023142"/>
</dbReference>
<evidence type="ECO:0000256" key="5">
    <source>
        <dbReference type="SAM" id="MobiDB-lite"/>
    </source>
</evidence>
<evidence type="ECO:0000313" key="8">
    <source>
        <dbReference type="Proteomes" id="UP000075901"/>
    </source>
</evidence>
<evidence type="ECO:0000259" key="6">
    <source>
        <dbReference type="PROSITE" id="PS50812"/>
    </source>
</evidence>
<reference evidence="7" key="2">
    <citation type="submission" date="2020-05" db="UniProtKB">
        <authorList>
            <consortium name="EnsemblMetazoa"/>
        </authorList>
    </citation>
    <scope>IDENTIFICATION</scope>
    <source>
        <strain evidence="7">maculatus3</strain>
    </source>
</reference>
<feature type="domain" description="PWWP" evidence="6">
    <location>
        <begin position="84"/>
        <end position="135"/>
    </location>
</feature>
<feature type="region of interest" description="Disordered" evidence="5">
    <location>
        <begin position="241"/>
        <end position="266"/>
    </location>
</feature>
<sequence>MDLAVLNELQAQKAYKSSEEFLTDVGWIVHNMSIYPDNMGLLKHARALQKRAKQEVEEMEPCYECYIKANTLCEDWFREPCSKPHLLVWAKMKGYPYWPAKLYVINSNNQAFVRFFGAHDRTWMPVKECYLFSQREPNPPKQNLKSKLVQQYASSLEDIKHHIDRLREQFNTFNYGSFMEAVDPSRFEEQQRAMLPGAFLKKVKVTIKRSEGEMVAVASAASDEAAQVLLAKPEVSVVEEEKDATLASTPPAKKVAVSSPRKRMTRRMSRFMKTADELTSSLMSTEEGSQDLMAPSTISLLSSNDKTGEKQQTSDVPPAESMGERLDDVDCNPKNLSLLLRRGSQSWETEPLSKRRKSVAEKGTLVSAAPKPTRSSTATTGSKVKATLQKETAEEPVAAKAIVPQNVLIEKAILVSVAPTKTKPTGPAGSKTNVATIQREAVEPVAEQQQQQQQQAIMPPNVMIDKTILVSVVPPPTKTKSTATTLRVKETARAATAKDGVEPAVERVPLVSSNAVDPTQPAVNNITNTAVAETENVVQHSLKQATIEAQPTHTLTTVAKSAEVVSIPVVVVTATNTTKLCVNPLESVVVSRQLSTTNATTVCTTVAASNSDTASNGTGGTSTAKPITTTIAVTAIKNEICSDDETNIVESSKVVLPVVTTKEPVRNNNSASLTQPAPPPSASTDAIKRQHITSPVSSAIVVKSVQQTLPEVLPISSSSTITM</sequence>
<dbReference type="Gene3D" id="1.20.920.10">
    <property type="entry name" value="Bromodomain-like"/>
    <property type="match status" value="1"/>
</dbReference>
<keyword evidence="3" id="KW-0862">Zinc</keyword>
<keyword evidence="1" id="KW-0479">Metal-binding</keyword>
<feature type="region of interest" description="Disordered" evidence="5">
    <location>
        <begin position="666"/>
        <end position="686"/>
    </location>
</feature>
<dbReference type="InterPro" id="IPR000313">
    <property type="entry name" value="PWWP_dom"/>
</dbReference>
<evidence type="ECO:0000256" key="3">
    <source>
        <dbReference type="ARBA" id="ARBA00022833"/>
    </source>
</evidence>
<dbReference type="GO" id="GO:0008270">
    <property type="term" value="F:zinc ion binding"/>
    <property type="evidence" value="ECO:0007669"/>
    <property type="project" value="UniProtKB-KW"/>
</dbReference>
<dbReference type="SMART" id="SM00293">
    <property type="entry name" value="PWWP"/>
    <property type="match status" value="1"/>
</dbReference>
<feature type="compositionally biased region" description="Polar residues" evidence="5">
    <location>
        <begin position="373"/>
        <end position="382"/>
    </location>
</feature>
<accession>A0A182TAV8</accession>
<dbReference type="Pfam" id="PF00855">
    <property type="entry name" value="PWWP"/>
    <property type="match status" value="1"/>
</dbReference>
<dbReference type="GO" id="GO:0003714">
    <property type="term" value="F:transcription corepressor activity"/>
    <property type="evidence" value="ECO:0007669"/>
    <property type="project" value="TreeGrafter"/>
</dbReference>
<dbReference type="PANTHER" id="PTHR46453:SF5">
    <property type="entry name" value="PROTEIN KINASE C-BINDING PROTEIN 1 ISOFORM X1"/>
    <property type="match status" value="1"/>
</dbReference>
<dbReference type="GO" id="GO:0005737">
    <property type="term" value="C:cytoplasm"/>
    <property type="evidence" value="ECO:0007669"/>
    <property type="project" value="TreeGrafter"/>
</dbReference>
<dbReference type="Gene3D" id="2.30.30.140">
    <property type="match status" value="1"/>
</dbReference>
<dbReference type="CDD" id="cd20160">
    <property type="entry name" value="PWWP_PRKCBP1"/>
    <property type="match status" value="1"/>
</dbReference>
<evidence type="ECO:0000256" key="4">
    <source>
        <dbReference type="ARBA" id="ARBA00023117"/>
    </source>
</evidence>
<feature type="compositionally biased region" description="Polar residues" evidence="5">
    <location>
        <begin position="301"/>
        <end position="315"/>
    </location>
</feature>
<name>A0A182TAV8_9DIPT</name>
<reference evidence="8" key="1">
    <citation type="submission" date="2013-09" db="EMBL/GenBank/DDBJ databases">
        <title>The Genome Sequence of Anopheles maculatus species B.</title>
        <authorList>
            <consortium name="The Broad Institute Genomics Platform"/>
            <person name="Neafsey D.E."/>
            <person name="Besansky N."/>
            <person name="Howell P."/>
            <person name="Walton C."/>
            <person name="Young S.K."/>
            <person name="Zeng Q."/>
            <person name="Gargeya S."/>
            <person name="Fitzgerald M."/>
            <person name="Haas B."/>
            <person name="Abouelleil A."/>
            <person name="Allen A.W."/>
            <person name="Alvarado L."/>
            <person name="Arachchi H.M."/>
            <person name="Berlin A.M."/>
            <person name="Chapman S.B."/>
            <person name="Gainer-Dewar J."/>
            <person name="Goldberg J."/>
            <person name="Griggs A."/>
            <person name="Gujja S."/>
            <person name="Hansen M."/>
            <person name="Howarth C."/>
            <person name="Imamovic A."/>
            <person name="Ireland A."/>
            <person name="Larimer J."/>
            <person name="McCowan C."/>
            <person name="Murphy C."/>
            <person name="Pearson M."/>
            <person name="Poon T.W."/>
            <person name="Priest M."/>
            <person name="Roberts A."/>
            <person name="Saif S."/>
            <person name="Shea T."/>
            <person name="Sisk P."/>
            <person name="Sykes S."/>
            <person name="Wortman J."/>
            <person name="Nusbaum C."/>
            <person name="Birren B."/>
        </authorList>
    </citation>
    <scope>NUCLEOTIDE SEQUENCE [LARGE SCALE GENOMIC DNA]</scope>
    <source>
        <strain evidence="8">maculatus3</strain>
    </source>
</reference>
<dbReference type="SUPFAM" id="SSF47370">
    <property type="entry name" value="Bromodomain"/>
    <property type="match status" value="1"/>
</dbReference>
<proteinExistence type="predicted"/>
<keyword evidence="8" id="KW-1185">Reference proteome</keyword>
<dbReference type="InterPro" id="IPR036427">
    <property type="entry name" value="Bromodomain-like_sf"/>
</dbReference>
<protein>
    <submittedName>
        <fullName evidence="7">PWWP domain-containing protein</fullName>
    </submittedName>
</protein>
<evidence type="ECO:0000256" key="2">
    <source>
        <dbReference type="ARBA" id="ARBA00022771"/>
    </source>
</evidence>
<organism evidence="7 8">
    <name type="scientific">Anopheles maculatus</name>
    <dbReference type="NCBI Taxonomy" id="74869"/>
    <lineage>
        <taxon>Eukaryota</taxon>
        <taxon>Metazoa</taxon>
        <taxon>Ecdysozoa</taxon>
        <taxon>Arthropoda</taxon>
        <taxon>Hexapoda</taxon>
        <taxon>Insecta</taxon>
        <taxon>Pterygota</taxon>
        <taxon>Neoptera</taxon>
        <taxon>Endopterygota</taxon>
        <taxon>Diptera</taxon>
        <taxon>Nematocera</taxon>
        <taxon>Culicoidea</taxon>
        <taxon>Culicidae</taxon>
        <taxon>Anophelinae</taxon>
        <taxon>Anopheles</taxon>
        <taxon>Anopheles maculatus group</taxon>
    </lineage>
</organism>
<keyword evidence="4" id="KW-0103">Bromodomain</keyword>
<dbReference type="VEuPathDB" id="VectorBase:AMAM023142"/>
<keyword evidence="2" id="KW-0863">Zinc-finger</keyword>
<dbReference type="Proteomes" id="UP000075901">
    <property type="component" value="Unassembled WGS sequence"/>
</dbReference>
<feature type="region of interest" description="Disordered" evidence="5">
    <location>
        <begin position="342"/>
        <end position="383"/>
    </location>
</feature>
<dbReference type="GO" id="GO:0005634">
    <property type="term" value="C:nucleus"/>
    <property type="evidence" value="ECO:0007669"/>
    <property type="project" value="TreeGrafter"/>
</dbReference>